<proteinExistence type="inferred from homology"/>
<evidence type="ECO:0000256" key="4">
    <source>
        <dbReference type="ARBA" id="ARBA00022679"/>
    </source>
</evidence>
<feature type="domain" description="Diacylglycerol glucosyltransferase N-terminal" evidence="6">
    <location>
        <begin position="16"/>
        <end position="179"/>
    </location>
</feature>
<gene>
    <name evidence="7" type="ORF">E4N74_03095</name>
</gene>
<comment type="similarity">
    <text evidence="2">Belongs to the glycosyltransferase 28 family.</text>
</comment>
<dbReference type="InterPro" id="IPR009695">
    <property type="entry name" value="Diacylglyc_glucosyltr_N"/>
</dbReference>
<evidence type="ECO:0000313" key="8">
    <source>
        <dbReference type="Proteomes" id="UP001058682"/>
    </source>
</evidence>
<dbReference type="InterPro" id="IPR007235">
    <property type="entry name" value="Glyco_trans_28_C"/>
</dbReference>
<dbReference type="EMBL" id="CP038804">
    <property type="protein sequence ID" value="UTY34867.1"/>
    <property type="molecule type" value="Genomic_DNA"/>
</dbReference>
<evidence type="ECO:0000256" key="2">
    <source>
        <dbReference type="ARBA" id="ARBA00006962"/>
    </source>
</evidence>
<keyword evidence="3" id="KW-0328">Glycosyltransferase</keyword>
<feature type="domain" description="Glycosyl transferase family 28 C-terminal" evidence="5">
    <location>
        <begin position="213"/>
        <end position="367"/>
    </location>
</feature>
<dbReference type="GO" id="GO:0016758">
    <property type="term" value="F:hexosyltransferase activity"/>
    <property type="evidence" value="ECO:0007669"/>
    <property type="project" value="InterPro"/>
</dbReference>
<dbReference type="Proteomes" id="UP001058682">
    <property type="component" value="Chromosome"/>
</dbReference>
<evidence type="ECO:0000259" key="6">
    <source>
        <dbReference type="Pfam" id="PF06925"/>
    </source>
</evidence>
<dbReference type="GO" id="GO:0009247">
    <property type="term" value="P:glycolipid biosynthetic process"/>
    <property type="evidence" value="ECO:0007669"/>
    <property type="project" value="InterPro"/>
</dbReference>
<evidence type="ECO:0000256" key="3">
    <source>
        <dbReference type="ARBA" id="ARBA00022676"/>
    </source>
</evidence>
<evidence type="ECO:0000256" key="1">
    <source>
        <dbReference type="ARBA" id="ARBA00004370"/>
    </source>
</evidence>
<dbReference type="InterPro" id="IPR050519">
    <property type="entry name" value="Glycosyltransf_28_UgtP"/>
</dbReference>
<dbReference type="GO" id="GO:0016020">
    <property type="term" value="C:membrane"/>
    <property type="evidence" value="ECO:0007669"/>
    <property type="project" value="UniProtKB-SubCell"/>
</dbReference>
<dbReference type="AlphaFoldDB" id="A0AAE9MW08"/>
<dbReference type="Pfam" id="PF04101">
    <property type="entry name" value="Glyco_tran_28_C"/>
    <property type="match status" value="1"/>
</dbReference>
<comment type="subcellular location">
    <subcellularLocation>
        <location evidence="1">Membrane</location>
    </subcellularLocation>
</comment>
<dbReference type="Pfam" id="PF06925">
    <property type="entry name" value="MGDG_synth"/>
    <property type="match status" value="1"/>
</dbReference>
<evidence type="ECO:0000259" key="5">
    <source>
        <dbReference type="Pfam" id="PF04101"/>
    </source>
</evidence>
<dbReference type="PANTHER" id="PTHR43025">
    <property type="entry name" value="MONOGALACTOSYLDIACYLGLYCEROL SYNTHASE"/>
    <property type="match status" value="1"/>
</dbReference>
<accession>A0AAE9MW08</accession>
<protein>
    <submittedName>
        <fullName evidence="7">Glycosyltransferase</fullName>
    </submittedName>
</protein>
<evidence type="ECO:0000313" key="7">
    <source>
        <dbReference type="EMBL" id="UTY34867.1"/>
    </source>
</evidence>
<keyword evidence="4" id="KW-0808">Transferase</keyword>
<name>A0AAE9MW08_9SPIR</name>
<organism evidence="7 8">
    <name type="scientific">Treponema putidum</name>
    <dbReference type="NCBI Taxonomy" id="221027"/>
    <lineage>
        <taxon>Bacteria</taxon>
        <taxon>Pseudomonadati</taxon>
        <taxon>Spirochaetota</taxon>
        <taxon>Spirochaetia</taxon>
        <taxon>Spirochaetales</taxon>
        <taxon>Treponemataceae</taxon>
        <taxon>Treponema</taxon>
    </lineage>
</organism>
<dbReference type="RefSeq" id="WP_338113406.1">
    <property type="nucleotide sequence ID" value="NZ_CP038804.1"/>
</dbReference>
<dbReference type="SUPFAM" id="SSF53756">
    <property type="entry name" value="UDP-Glycosyltransferase/glycogen phosphorylase"/>
    <property type="match status" value="1"/>
</dbReference>
<dbReference type="PANTHER" id="PTHR43025:SF3">
    <property type="entry name" value="MONOGALACTOSYLDIACYLGLYCEROL SYNTHASE 1, CHLOROPLASTIC"/>
    <property type="match status" value="1"/>
</dbReference>
<dbReference type="Gene3D" id="3.40.50.2000">
    <property type="entry name" value="Glycogen Phosphorylase B"/>
    <property type="match status" value="1"/>
</dbReference>
<reference evidence="7" key="1">
    <citation type="submission" date="2019-04" db="EMBL/GenBank/DDBJ databases">
        <title>Whole genome sequencing of oral phylogroup 2 treponemes.</title>
        <authorList>
            <person name="Chan Y."/>
            <person name="Zeng H.H."/>
            <person name="Yu X.L."/>
            <person name="Leung W.K."/>
            <person name="Watt R.M."/>
        </authorList>
    </citation>
    <scope>NUCLEOTIDE SEQUENCE</scope>
    <source>
        <strain evidence="7">OMZ 835</strain>
    </source>
</reference>
<sequence>MKQRIAFLYLKTGAGHLSGAKALSNKLMDLYPDKVECLLKDGFDKGVPLFKFFFEKGYLGTTNYFEPGYVAFYQFNGLDFVMKGSKKIIAPYIVGKLVDFLKSNKITKVVCLHQILITLCRDAINRVNPNISLISIVMDPFTIHPVWFFEKNTELVVFSQKARREAIEKYGLDAKRIHQFPLMLSEQFDTAYSKEQISDTKKRLGIPQDKKIVLIAGGGEGLKQATPIVLSFMKKSTDVFLIVVCGKNRPLRHSLEYLIQFSSFKNIKIFGFVSFMPDLMNIADCVITKGGPATLMEAISIGKPVIISTYIRGQELGNMLYITQNKLGWYISKPNDIVEKVSEIFSDDKNLEEIQSRIKKMNIKNGLKDIANFIYNFGIY</sequence>